<organism evidence="1 2">
    <name type="scientific">Sphingobacterium multivorum</name>
    <dbReference type="NCBI Taxonomy" id="28454"/>
    <lineage>
        <taxon>Bacteria</taxon>
        <taxon>Pseudomonadati</taxon>
        <taxon>Bacteroidota</taxon>
        <taxon>Sphingobacteriia</taxon>
        <taxon>Sphingobacteriales</taxon>
        <taxon>Sphingobacteriaceae</taxon>
        <taxon>Sphingobacterium</taxon>
    </lineage>
</organism>
<keyword evidence="2" id="KW-1185">Reference proteome</keyword>
<gene>
    <name evidence="1" type="ORF">I6I98_04685</name>
</gene>
<dbReference type="EMBL" id="CP068224">
    <property type="protein sequence ID" value="QQT54558.1"/>
    <property type="molecule type" value="Genomic_DNA"/>
</dbReference>
<sequence>MKFYNIPKLDRDCLYNILQDCYDIVPQLMNIITPEGWENGYTHQEFLTHRQELYGTFLDDIEPEDYLSFDDYFSFSFPPEHNSQLELFYLLAVILTEITCASTIYRPGEQEAYYFDPQDMQDMMLKTAAQRRQLDRDCHRDCYSLLPPCPVPLLEEMDLHHCIEALFTILRSYGFKLDYWDVELLEIAELQDAHNEVFYSCLDPEEKETKQTELKQQIIAIMDGYTTAVEDPFDLPAIVKLFNQRKVCPIVLAYLHSYDEFPKGYPYRLEDYCE</sequence>
<name>A0ABX7CR30_SPHMU</name>
<evidence type="ECO:0000313" key="1">
    <source>
        <dbReference type="EMBL" id="QQT54558.1"/>
    </source>
</evidence>
<accession>A0ABX7CR30</accession>
<proteinExistence type="predicted"/>
<reference evidence="1 2" key="1">
    <citation type="submission" date="2021-01" db="EMBL/GenBank/DDBJ databases">
        <title>FDA dAtabase for Regulatory Grade micrObial Sequences (FDA-ARGOS): Supporting development and validation of Infectious Disease Dx tests.</title>
        <authorList>
            <person name="Sproer C."/>
            <person name="Gronow S."/>
            <person name="Severitt S."/>
            <person name="Schroder I."/>
            <person name="Tallon L."/>
            <person name="Sadzewicz L."/>
            <person name="Zhao X."/>
            <person name="Boylan J."/>
            <person name="Ott S."/>
            <person name="Bowen H."/>
            <person name="Vavikolanu K."/>
            <person name="Mehta A."/>
            <person name="Aluvathingal J."/>
            <person name="Nadendla S."/>
            <person name="Lowell S."/>
            <person name="Myers T."/>
            <person name="Yan Y."/>
            <person name="Sichtig H."/>
        </authorList>
    </citation>
    <scope>NUCLEOTIDE SEQUENCE [LARGE SCALE GENOMIC DNA]</scope>
    <source>
        <strain evidence="1 2">FDAARGOS_1141</strain>
    </source>
</reference>
<evidence type="ECO:0000313" key="2">
    <source>
        <dbReference type="Proteomes" id="UP000595498"/>
    </source>
</evidence>
<dbReference type="Proteomes" id="UP000595498">
    <property type="component" value="Chromosome"/>
</dbReference>
<protein>
    <submittedName>
        <fullName evidence="1">Uncharacterized protein</fullName>
    </submittedName>
</protein>